<dbReference type="EMBL" id="AY682195">
    <property type="protein sequence ID" value="AAV35944.1"/>
    <property type="molecule type" value="Genomic_DNA"/>
</dbReference>
<name>Q5ULJ0_9CAUD</name>
<gene>
    <name evidence="2" type="ORF">orf124</name>
</gene>
<accession>Q5ULJ0</accession>
<sequence length="311" mass="33010">MENINGDSVDGAKIVCGDLGFSQPVRTLGEGIFSYEELGIKEYGLDRKAQLFGDIVSTILDSEAFNDRIEQRSDDGGILLVNYTEDLLRELKDVMHMYHDVIITTEDLSKGVIKAIANSGTDLVISKNVKVNTDEGRSVLVDPRLLSLKDASTGKLALSYDIVETKPEKPLSMSEIIDKFASIDSVIKQLMSEIHGNETTEPEPETSTVVSLEADGNATPDSDSTTETKTSTVVSPESVTLTATAAVTGTSTEISPESTTLTATTTETETSAQPDGNATPDSGVAGESTSEADPSSETGGEDSTTTPDNQE</sequence>
<dbReference type="Proteomes" id="UP000002117">
    <property type="component" value="Segment"/>
</dbReference>
<feature type="compositionally biased region" description="Low complexity" evidence="1">
    <location>
        <begin position="295"/>
        <end position="311"/>
    </location>
</feature>
<dbReference type="KEGG" id="vg:3197456"/>
<feature type="region of interest" description="Disordered" evidence="1">
    <location>
        <begin position="214"/>
        <end position="311"/>
    </location>
</feature>
<reference evidence="2 3" key="1">
    <citation type="journal article" date="2004" name="J. Bacteriol.">
        <title>Lactobacillus plantarum bacteriophage LP65: a new member of the SPO1-like genus of the family Myoviridae.</title>
        <authorList>
            <person name="Chibani-Chennoufi S."/>
            <person name="Dillmann M.L."/>
            <person name="Marvin-Guy L."/>
            <person name="Rami-Shojaei S."/>
            <person name="Brussow H."/>
        </authorList>
    </citation>
    <scope>NUCLEOTIDE SEQUENCE</scope>
</reference>
<protein>
    <submittedName>
        <fullName evidence="2">Orf124</fullName>
    </submittedName>
</protein>
<dbReference type="RefSeq" id="YP_164759.1">
    <property type="nucleotide sequence ID" value="NC_006565.1"/>
</dbReference>
<evidence type="ECO:0000313" key="3">
    <source>
        <dbReference type="Proteomes" id="UP000002117"/>
    </source>
</evidence>
<feature type="compositionally biased region" description="Low complexity" evidence="1">
    <location>
        <begin position="219"/>
        <end position="272"/>
    </location>
</feature>
<keyword evidence="3" id="KW-1185">Reference proteome</keyword>
<organism evidence="2 3">
    <name type="scientific">Lactobacillus phage LP65</name>
    <dbReference type="NCBI Taxonomy" id="2892344"/>
    <lineage>
        <taxon>Viruses</taxon>
        <taxon>Duplodnaviria</taxon>
        <taxon>Heunggongvirae</taxon>
        <taxon>Uroviricota</taxon>
        <taxon>Caudoviricetes</taxon>
        <taxon>Herelleviridae</taxon>
        <taxon>Salchichonvirus</taxon>
        <taxon>Salchichonvirus LP65</taxon>
    </lineage>
</organism>
<evidence type="ECO:0000256" key="1">
    <source>
        <dbReference type="SAM" id="MobiDB-lite"/>
    </source>
</evidence>
<evidence type="ECO:0000313" key="2">
    <source>
        <dbReference type="EMBL" id="AAV35944.1"/>
    </source>
</evidence>
<proteinExistence type="predicted"/>